<evidence type="ECO:0000256" key="11">
    <source>
        <dbReference type="RuleBase" id="RU004328"/>
    </source>
</evidence>
<feature type="region of interest" description="Disordered" evidence="12">
    <location>
        <begin position="270"/>
        <end position="297"/>
    </location>
</feature>
<feature type="active site" evidence="10">
    <location>
        <position position="80"/>
    </location>
</feature>
<feature type="active site" evidence="10">
    <location>
        <position position="138"/>
    </location>
</feature>
<dbReference type="GO" id="GO:0005576">
    <property type="term" value="C:extracellular region"/>
    <property type="evidence" value="ECO:0007669"/>
    <property type="project" value="TreeGrafter"/>
</dbReference>
<keyword evidence="16" id="KW-1185">Reference proteome</keyword>
<dbReference type="Pfam" id="PF25488">
    <property type="entry name" value="RNaseT2L_C"/>
    <property type="match status" value="1"/>
</dbReference>
<dbReference type="Gene3D" id="3.90.730.10">
    <property type="entry name" value="Ribonuclease T2-like"/>
    <property type="match status" value="1"/>
</dbReference>
<evidence type="ECO:0000256" key="4">
    <source>
        <dbReference type="ARBA" id="ARBA00022759"/>
    </source>
</evidence>
<evidence type="ECO:0000256" key="1">
    <source>
        <dbReference type="ARBA" id="ARBA00007469"/>
    </source>
</evidence>
<reference evidence="15 16" key="1">
    <citation type="submission" date="2015-09" db="EMBL/GenBank/DDBJ databases">
        <title>Host preference determinants of Valsa canker pathogens revealed by comparative genomics.</title>
        <authorList>
            <person name="Yin Z."/>
            <person name="Huang L."/>
        </authorList>
    </citation>
    <scope>NUCLEOTIDE SEQUENCE [LARGE SCALE GENOMIC DNA]</scope>
    <source>
        <strain evidence="15 16">YSFL</strain>
    </source>
</reference>
<dbReference type="GO" id="GO:0033897">
    <property type="term" value="F:ribonuclease T2 activity"/>
    <property type="evidence" value="ECO:0007669"/>
    <property type="project" value="UniProtKB-EC"/>
</dbReference>
<accession>A0A423VSH6</accession>
<dbReference type="InterPro" id="IPR001568">
    <property type="entry name" value="RNase_T2-like"/>
</dbReference>
<dbReference type="OrthoDB" id="435754at2759"/>
<dbReference type="CDD" id="cd01061">
    <property type="entry name" value="RNase_T2_euk"/>
    <property type="match status" value="1"/>
</dbReference>
<dbReference type="GO" id="GO:0006401">
    <property type="term" value="P:RNA catabolic process"/>
    <property type="evidence" value="ECO:0007669"/>
    <property type="project" value="TreeGrafter"/>
</dbReference>
<dbReference type="PROSITE" id="PS00530">
    <property type="entry name" value="RNASE_T2_1"/>
    <property type="match status" value="1"/>
</dbReference>
<dbReference type="FunFam" id="3.90.730.10:FF:000004">
    <property type="entry name" value="Ribonuclease T2-like"/>
    <property type="match status" value="1"/>
</dbReference>
<keyword evidence="6" id="KW-1015">Disulfide bond</keyword>
<evidence type="ECO:0000256" key="5">
    <source>
        <dbReference type="ARBA" id="ARBA00022801"/>
    </source>
</evidence>
<dbReference type="InterPro" id="IPR018188">
    <property type="entry name" value="RNase_T2_His_AS_1"/>
</dbReference>
<name>A0A423VSH6_CYTCH</name>
<dbReference type="PANTHER" id="PTHR11240">
    <property type="entry name" value="RIBONUCLEASE T2"/>
    <property type="match status" value="1"/>
</dbReference>
<proteinExistence type="inferred from homology"/>
<keyword evidence="13" id="KW-0732">Signal</keyword>
<keyword evidence="7" id="KW-0325">Glycoprotein</keyword>
<evidence type="ECO:0000256" key="3">
    <source>
        <dbReference type="ARBA" id="ARBA00022722"/>
    </source>
</evidence>
<organism evidence="15 16">
    <name type="scientific">Cytospora chrysosperma</name>
    <name type="common">Cytospora canker fungus</name>
    <name type="synonym">Sphaeria chrysosperma</name>
    <dbReference type="NCBI Taxonomy" id="252740"/>
    <lineage>
        <taxon>Eukaryota</taxon>
        <taxon>Fungi</taxon>
        <taxon>Dikarya</taxon>
        <taxon>Ascomycota</taxon>
        <taxon>Pezizomycotina</taxon>
        <taxon>Sordariomycetes</taxon>
        <taxon>Sordariomycetidae</taxon>
        <taxon>Diaporthales</taxon>
        <taxon>Cytosporaceae</taxon>
        <taxon>Cytospora</taxon>
    </lineage>
</organism>
<evidence type="ECO:0000259" key="14">
    <source>
        <dbReference type="Pfam" id="PF25488"/>
    </source>
</evidence>
<dbReference type="PANTHER" id="PTHR11240:SF22">
    <property type="entry name" value="RIBONUCLEASE T2"/>
    <property type="match status" value="1"/>
</dbReference>
<dbReference type="Pfam" id="PF00445">
    <property type="entry name" value="Ribonuclease_T2"/>
    <property type="match status" value="1"/>
</dbReference>
<gene>
    <name evidence="15" type="ORF">VSDG_06275</name>
</gene>
<keyword evidence="3" id="KW-0540">Nuclease</keyword>
<evidence type="ECO:0000313" key="16">
    <source>
        <dbReference type="Proteomes" id="UP000284375"/>
    </source>
</evidence>
<protein>
    <recommendedName>
        <fullName evidence="9">Ribonuclease T2-like</fullName>
        <ecNumber evidence="2">4.6.1.19</ecNumber>
    </recommendedName>
</protein>
<evidence type="ECO:0000256" key="7">
    <source>
        <dbReference type="ARBA" id="ARBA00023180"/>
    </source>
</evidence>
<evidence type="ECO:0000256" key="6">
    <source>
        <dbReference type="ARBA" id="ARBA00023157"/>
    </source>
</evidence>
<dbReference type="InterPro" id="IPR033697">
    <property type="entry name" value="Ribonuclease_T2_eukaryotic"/>
</dbReference>
<feature type="active site" evidence="10">
    <location>
        <position position="142"/>
    </location>
</feature>
<feature type="chain" id="PRO_5018996913" description="Ribonuclease T2-like" evidence="13">
    <location>
        <begin position="21"/>
        <end position="412"/>
    </location>
</feature>
<dbReference type="SUPFAM" id="SSF55895">
    <property type="entry name" value="Ribonuclease Rh-like"/>
    <property type="match status" value="1"/>
</dbReference>
<dbReference type="InterPro" id="IPR036430">
    <property type="entry name" value="RNase_T2-like_sf"/>
</dbReference>
<comment type="similarity">
    <text evidence="1 11">Belongs to the RNase T2 family.</text>
</comment>
<feature type="domain" description="RNase T2-like C-terminal" evidence="14">
    <location>
        <begin position="298"/>
        <end position="411"/>
    </location>
</feature>
<sequence>MAITTLALLAPLIALPLVGADNGAQIFKKRDTCAKSVESCSTAASAATSCCVNKPGGQMLQTQFWDTDPVTGPSNSWTIHGLWPDNCDGTYSQYCDTDREYTDITSLIEEFGTTSLLEYMQTYWLSDSESSEKFWEHEWAAHGTCVSTLDPDCYDDYQTGEEAAAFFQIVVNLFKSLDTYTVLSDAGIVPSNSATYTSAEIISAISASFGEDPVLLCDDSTLYQMYYGFYITGPISDENFVPAAIDGQDSTCPSTGIKYPIKSGATAATTTTATATTTRRKTTTTTGTSATATATGSSVSGAGTWNANYKGSVDGCLISAGTWYIGGTCATYHATATSSGFTMYTSKGDCGVVDGVLSCGSGVTAGTFSVVDGLLAYDGETTFYASEVPSGSTQADIYTSTKSYSVTFAWSA</sequence>
<keyword evidence="8" id="KW-0456">Lyase</keyword>
<evidence type="ECO:0000256" key="10">
    <source>
        <dbReference type="PIRSR" id="PIRSR633697-1"/>
    </source>
</evidence>
<feature type="signal peptide" evidence="13">
    <location>
        <begin position="1"/>
        <end position="20"/>
    </location>
</feature>
<evidence type="ECO:0000256" key="8">
    <source>
        <dbReference type="ARBA" id="ARBA00023239"/>
    </source>
</evidence>
<keyword evidence="4" id="KW-0255">Endonuclease</keyword>
<dbReference type="Proteomes" id="UP000284375">
    <property type="component" value="Unassembled WGS sequence"/>
</dbReference>
<evidence type="ECO:0000256" key="9">
    <source>
        <dbReference type="ARBA" id="ARBA00071169"/>
    </source>
</evidence>
<dbReference type="GO" id="GO:0016787">
    <property type="term" value="F:hydrolase activity"/>
    <property type="evidence" value="ECO:0007669"/>
    <property type="project" value="UniProtKB-KW"/>
</dbReference>
<dbReference type="EMBL" id="LJZO01000030">
    <property type="protein sequence ID" value="ROV93942.1"/>
    <property type="molecule type" value="Genomic_DNA"/>
</dbReference>
<dbReference type="AlphaFoldDB" id="A0A423VSH6"/>
<dbReference type="GO" id="GO:0003723">
    <property type="term" value="F:RNA binding"/>
    <property type="evidence" value="ECO:0007669"/>
    <property type="project" value="InterPro"/>
</dbReference>
<evidence type="ECO:0000256" key="12">
    <source>
        <dbReference type="SAM" id="MobiDB-lite"/>
    </source>
</evidence>
<evidence type="ECO:0000256" key="13">
    <source>
        <dbReference type="SAM" id="SignalP"/>
    </source>
</evidence>
<comment type="caution">
    <text evidence="15">The sequence shown here is derived from an EMBL/GenBank/DDBJ whole genome shotgun (WGS) entry which is preliminary data.</text>
</comment>
<evidence type="ECO:0000256" key="2">
    <source>
        <dbReference type="ARBA" id="ARBA00012571"/>
    </source>
</evidence>
<keyword evidence="5" id="KW-0378">Hydrolase</keyword>
<dbReference type="EC" id="4.6.1.19" evidence="2"/>
<dbReference type="InterPro" id="IPR057328">
    <property type="entry name" value="RNaseT2L_C"/>
</dbReference>
<evidence type="ECO:0000313" key="15">
    <source>
        <dbReference type="EMBL" id="ROV93942.1"/>
    </source>
</evidence>